<evidence type="ECO:0000256" key="1">
    <source>
        <dbReference type="ARBA" id="ARBA00004511"/>
    </source>
</evidence>
<evidence type="ECO:0000256" key="7">
    <source>
        <dbReference type="ARBA" id="ARBA00023006"/>
    </source>
</evidence>
<name>A0A7R8WC45_9CRUS</name>
<organism evidence="12">
    <name type="scientific">Cyprideis torosa</name>
    <dbReference type="NCBI Taxonomy" id="163714"/>
    <lineage>
        <taxon>Eukaryota</taxon>
        <taxon>Metazoa</taxon>
        <taxon>Ecdysozoa</taxon>
        <taxon>Arthropoda</taxon>
        <taxon>Crustacea</taxon>
        <taxon>Oligostraca</taxon>
        <taxon>Ostracoda</taxon>
        <taxon>Podocopa</taxon>
        <taxon>Podocopida</taxon>
        <taxon>Cytherocopina</taxon>
        <taxon>Cytheroidea</taxon>
        <taxon>Cytherideidae</taxon>
        <taxon>Cyprideis</taxon>
    </lineage>
</organism>
<dbReference type="GO" id="GO:0034727">
    <property type="term" value="P:piecemeal microautophagy of the nucleus"/>
    <property type="evidence" value="ECO:0007669"/>
    <property type="project" value="TreeGrafter"/>
</dbReference>
<evidence type="ECO:0000256" key="9">
    <source>
        <dbReference type="ARBA" id="ARBA00023136"/>
    </source>
</evidence>
<evidence type="ECO:0000256" key="4">
    <source>
        <dbReference type="ARBA" id="ARBA00022448"/>
    </source>
</evidence>
<evidence type="ECO:0000256" key="6">
    <source>
        <dbReference type="ARBA" id="ARBA00022989"/>
    </source>
</evidence>
<dbReference type="Pfam" id="PF04109">
    <property type="entry name" value="ATG9"/>
    <property type="match status" value="1"/>
</dbReference>
<dbReference type="GO" id="GO:0005776">
    <property type="term" value="C:autophagosome"/>
    <property type="evidence" value="ECO:0007669"/>
    <property type="project" value="TreeGrafter"/>
</dbReference>
<evidence type="ECO:0000256" key="5">
    <source>
        <dbReference type="ARBA" id="ARBA00022692"/>
    </source>
</evidence>
<comment type="subcellular location">
    <subcellularLocation>
        <location evidence="1 10">Preautophagosomal structure membrane</location>
        <topology evidence="1 10">Multi-pass membrane protein</topology>
    </subcellularLocation>
</comment>
<feature type="transmembrane region" description="Helical" evidence="10">
    <location>
        <begin position="409"/>
        <end position="431"/>
    </location>
</feature>
<reference evidence="12" key="1">
    <citation type="submission" date="2020-11" db="EMBL/GenBank/DDBJ databases">
        <authorList>
            <person name="Tran Van P."/>
        </authorList>
    </citation>
    <scope>NUCLEOTIDE SEQUENCE</scope>
</reference>
<keyword evidence="6 10" id="KW-1133">Transmembrane helix</keyword>
<evidence type="ECO:0000256" key="3">
    <source>
        <dbReference type="ARBA" id="ARBA00018074"/>
    </source>
</evidence>
<protein>
    <recommendedName>
        <fullName evidence="3 10">Autophagy-related protein 9</fullName>
    </recommendedName>
</protein>
<evidence type="ECO:0000256" key="11">
    <source>
        <dbReference type="SAM" id="MobiDB-lite"/>
    </source>
</evidence>
<evidence type="ECO:0000256" key="8">
    <source>
        <dbReference type="ARBA" id="ARBA00023055"/>
    </source>
</evidence>
<dbReference type="GO" id="GO:0061709">
    <property type="term" value="P:reticulophagy"/>
    <property type="evidence" value="ECO:0007669"/>
    <property type="project" value="TreeGrafter"/>
</dbReference>
<feature type="region of interest" description="Disordered" evidence="11">
    <location>
        <begin position="1"/>
        <end position="40"/>
    </location>
</feature>
<dbReference type="InterPro" id="IPR007241">
    <property type="entry name" value="Autophagy-rel_prot_9"/>
</dbReference>
<accession>A0A7R8WC45</accession>
<feature type="transmembrane region" description="Helical" evidence="10">
    <location>
        <begin position="510"/>
        <end position="531"/>
    </location>
</feature>
<keyword evidence="9 10" id="KW-0472">Membrane</keyword>
<dbReference type="OrthoDB" id="2020634at2759"/>
<dbReference type="GO" id="GO:0034045">
    <property type="term" value="C:phagophore assembly site membrane"/>
    <property type="evidence" value="ECO:0007669"/>
    <property type="project" value="UniProtKB-SubCell"/>
</dbReference>
<dbReference type="GO" id="GO:0034497">
    <property type="term" value="P:protein localization to phagophore assembly site"/>
    <property type="evidence" value="ECO:0007669"/>
    <property type="project" value="TreeGrafter"/>
</dbReference>
<dbReference type="EMBL" id="OB661457">
    <property type="protein sequence ID" value="CAD7228264.1"/>
    <property type="molecule type" value="Genomic_DNA"/>
</dbReference>
<evidence type="ECO:0000313" key="12">
    <source>
        <dbReference type="EMBL" id="CAD7228264.1"/>
    </source>
</evidence>
<gene>
    <name evidence="12" type="ORF">CTOB1V02_LOCUS6151</name>
</gene>
<keyword evidence="5 10" id="KW-0812">Transmembrane</keyword>
<keyword evidence="4 10" id="KW-0813">Transport</keyword>
<dbReference type="GO" id="GO:0006869">
    <property type="term" value="P:lipid transport"/>
    <property type="evidence" value="ECO:0007669"/>
    <property type="project" value="UniProtKB-KW"/>
</dbReference>
<feature type="transmembrane region" description="Helical" evidence="10">
    <location>
        <begin position="326"/>
        <end position="346"/>
    </location>
</feature>
<feature type="transmembrane region" description="Helical" evidence="10">
    <location>
        <begin position="443"/>
        <end position="462"/>
    </location>
</feature>
<proteinExistence type="inferred from homology"/>
<dbReference type="AlphaFoldDB" id="A0A7R8WC45"/>
<dbReference type="PANTHER" id="PTHR13038:SF10">
    <property type="entry name" value="AUTOPHAGY-RELATED PROTEIN 9"/>
    <property type="match status" value="1"/>
</dbReference>
<feature type="non-terminal residue" evidence="12">
    <location>
        <position position="667"/>
    </location>
</feature>
<dbReference type="GO" id="GO:0000422">
    <property type="term" value="P:autophagy of mitochondrion"/>
    <property type="evidence" value="ECO:0007669"/>
    <property type="project" value="TreeGrafter"/>
</dbReference>
<evidence type="ECO:0000256" key="2">
    <source>
        <dbReference type="ARBA" id="ARBA00006185"/>
    </source>
</evidence>
<evidence type="ECO:0000256" key="10">
    <source>
        <dbReference type="RuleBase" id="RU364027"/>
    </source>
</evidence>
<dbReference type="PANTHER" id="PTHR13038">
    <property type="entry name" value="APG9 AUTOPHAGY 9"/>
    <property type="match status" value="1"/>
</dbReference>
<comment type="function">
    <text evidence="10">Phospholipid scramblase involved in autophagy. Cycles between the preautophagosomal structure/phagophore assembly site (PAS) and the cytoplasmic vesicle pool and supplies membrane for the growing autophagosome. Lipid scramblase activity plays a key role in preautophagosomal structure/phagophore assembly by distributing the phospholipids that arrive through ATG2 from the cytoplasmic to the luminal leaflet of the bilayer, thereby driving autophagosomal membrane expansion.</text>
</comment>
<comment type="similarity">
    <text evidence="2 10">Belongs to the ATG9 family.</text>
</comment>
<feature type="transmembrane region" description="Helical" evidence="10">
    <location>
        <begin position="164"/>
        <end position="184"/>
    </location>
</feature>
<keyword evidence="7 10" id="KW-0072">Autophagy</keyword>
<keyword evidence="8 10" id="KW-0445">Lipid transport</keyword>
<sequence>MSLLQGPGSSRKTYRSIEDERPPSFTHQQPESAGFNPFPADSTAYQSLSVDGEDPFHEELEPDVVHIIPEQSSRTRWTHVEDLDAFFTRVYQYHQRRGFLCMSLQEILELVQFVFVVSFSTFLLRCVDYKILFKDKPPRNGTDPTGKITIDDVLIPASECLVGLPGWLTICLSVATVFWSLRLVKTVYHVFQYYEIKQFYASALEIYDYDLDNVTWHDVQLRLRRVQREQHLCIHKSDLTELDIYNRILRFTNYEVALVNKNVFPCHFTLPFLGEWTYFTQGMKYNLELTLFLGPWAPFENPWHLRPEYKRPSARPVLTEQMSRRIFWLGIINLVLCPLIFLWQILHTFFTYAELIKRDPAQMGIRHWSLYARLYLRHFNELEHELDSRLTRAHSLSTRYISGFPTNSLLVLLSRNMAFFCGSILAVLVALTIYDEDVLTVEHILRTGTLLGGIIAVCRVFIPEENVVWSPEHLLYTIVQHVHYLPDSWRGKAHTTPVRDKFGMLFQFRVISWIEELLSPLLTPFILIFVLKPRAKQLVDFLGDFTIDLSGVGDVCSFAQLDIKKHGCSSWHLDDSIVLDQLDDFQDPPGKTELSLVHFTLTNPDWRPPEASAKFLTSVMDHAQEESAASLAGQRGGVFQESLLMNSILGPSQGVDPLANPVLSPLM</sequence>